<proteinExistence type="predicted"/>
<sequence>MAEVHPVDVLVSRAPLQHPLALTTSALSRLVLRCPWLSVANAPLALPDSLSTVTTLRSLAQSQFYFLLAAWLVAATRR</sequence>
<organism evidence="1">
    <name type="scientific">uncultured Leptolyngbya sp</name>
    <dbReference type="NCBI Taxonomy" id="332963"/>
    <lineage>
        <taxon>Bacteria</taxon>
        <taxon>Bacillati</taxon>
        <taxon>Cyanobacteriota</taxon>
        <taxon>Cyanophyceae</taxon>
        <taxon>Leptolyngbyales</taxon>
        <taxon>Leptolyngbyaceae</taxon>
        <taxon>Leptolyngbya group</taxon>
        <taxon>Leptolyngbya</taxon>
        <taxon>environmental samples</taxon>
    </lineage>
</organism>
<protein>
    <submittedName>
        <fullName evidence="1">Uncharacterized protein</fullName>
    </submittedName>
</protein>
<evidence type="ECO:0000313" key="1">
    <source>
        <dbReference type="EMBL" id="CAA9418004.1"/>
    </source>
</evidence>
<gene>
    <name evidence="1" type="ORF">AVDCRST_MAG94-6813</name>
</gene>
<accession>A0A6J4PJW1</accession>
<name>A0A6J4PJW1_9CYAN</name>
<dbReference type="EMBL" id="CADCTY010002341">
    <property type="protein sequence ID" value="CAA9418004.1"/>
    <property type="molecule type" value="Genomic_DNA"/>
</dbReference>
<dbReference type="AlphaFoldDB" id="A0A6J4PJW1"/>
<reference evidence="1" key="1">
    <citation type="submission" date="2020-02" db="EMBL/GenBank/DDBJ databases">
        <authorList>
            <person name="Meier V. D."/>
        </authorList>
    </citation>
    <scope>NUCLEOTIDE SEQUENCE</scope>
    <source>
        <strain evidence="1">AVDCRST_MAG94</strain>
    </source>
</reference>